<evidence type="ECO:0000256" key="4">
    <source>
        <dbReference type="ARBA" id="ARBA00038223"/>
    </source>
</evidence>
<dbReference type="OrthoDB" id="268594at2759"/>
<dbReference type="AlphaFoldDB" id="A0A081ICK3"/>
<reference evidence="5 7" key="1">
    <citation type="submission" date="2013-02" db="EMBL/GenBank/DDBJ databases">
        <title>The Genome Sequence of Plasmodium vinckei vinckei.</title>
        <authorList>
            <consortium name="The Broad Institute Genome Sequencing Platform"/>
            <consortium name="The Broad Institute Genome Sequencing Center for Infectious Disease"/>
            <person name="Neafsey D."/>
            <person name="Cheeseman I."/>
            <person name="Volkman S."/>
            <person name="Adams J."/>
            <person name="Walker B."/>
            <person name="Young S.K."/>
            <person name="Zeng Q."/>
            <person name="Gargeya S."/>
            <person name="Fitzgerald M."/>
            <person name="Haas B."/>
            <person name="Abouelleil A."/>
            <person name="Alvarado L."/>
            <person name="Arachchi H.M."/>
            <person name="Berlin A.M."/>
            <person name="Chapman S.B."/>
            <person name="Dewar J."/>
            <person name="Goldberg J."/>
            <person name="Griggs A."/>
            <person name="Gujja S."/>
            <person name="Hansen M."/>
            <person name="Howarth C."/>
            <person name="Imamovic A."/>
            <person name="Larimer J."/>
            <person name="McCowan C."/>
            <person name="Murphy C."/>
            <person name="Neiman D."/>
            <person name="Pearson M."/>
            <person name="Priest M."/>
            <person name="Roberts A."/>
            <person name="Saif S."/>
            <person name="Shea T."/>
            <person name="Sisk P."/>
            <person name="Sykes S."/>
            <person name="Wortman J."/>
            <person name="Nusbaum C."/>
            <person name="Birren B."/>
        </authorList>
    </citation>
    <scope>NUCLEOTIDE SEQUENCE [LARGE SCALE GENOMIC DNA]</scope>
    <source>
        <strain evidence="5">Vinckei</strain>
        <strain evidence="7">vinckei</strain>
    </source>
</reference>
<organism evidence="5 7">
    <name type="scientific">Plasmodium vinckei vinckei</name>
    <dbReference type="NCBI Taxonomy" id="54757"/>
    <lineage>
        <taxon>Eukaryota</taxon>
        <taxon>Sar</taxon>
        <taxon>Alveolata</taxon>
        <taxon>Apicomplexa</taxon>
        <taxon>Aconoidasida</taxon>
        <taxon>Haemosporida</taxon>
        <taxon>Plasmodiidae</taxon>
        <taxon>Plasmodium</taxon>
        <taxon>Plasmodium (Vinckeia)</taxon>
    </lineage>
</organism>
<accession>A0A081ICK3</accession>
<dbReference type="GO" id="GO:0033617">
    <property type="term" value="P:mitochondrial respiratory chain complex IV assembly"/>
    <property type="evidence" value="ECO:0007669"/>
    <property type="project" value="TreeGrafter"/>
</dbReference>
<dbReference type="RefSeq" id="XP_008625378.1">
    <property type="nucleotide sequence ID" value="XM_008627156.1"/>
</dbReference>
<dbReference type="EMBL" id="KL446951">
    <property type="protein sequence ID" value="KEG01411.1"/>
    <property type="molecule type" value="Genomic_DNA"/>
</dbReference>
<keyword evidence="3" id="KW-1015">Disulfide bond</keyword>
<dbReference type="GO" id="GO:0005758">
    <property type="term" value="C:mitochondrial intermembrane space"/>
    <property type="evidence" value="ECO:0007669"/>
    <property type="project" value="TreeGrafter"/>
</dbReference>
<evidence type="ECO:0000313" key="7">
    <source>
        <dbReference type="Proteomes" id="UP000030681"/>
    </source>
</evidence>
<evidence type="ECO:0000313" key="5">
    <source>
        <dbReference type="EMBL" id="KEG01411.1"/>
    </source>
</evidence>
<evidence type="ECO:0000256" key="3">
    <source>
        <dbReference type="ARBA" id="ARBA00023157"/>
    </source>
</evidence>
<reference evidence="6 8" key="2">
    <citation type="submission" date="2019-01" db="EMBL/GenBank/DDBJ databases">
        <authorList>
            <person name="Ramaprasad A."/>
        </authorList>
    </citation>
    <scope>NUCLEOTIDE SEQUENCE [LARGE SCALE GENOMIC DNA]</scope>
</reference>
<proteinExistence type="inferred from homology"/>
<gene>
    <name evidence="6" type="ORF">PVVCY_0600100</name>
    <name evidence="5" type="ORF">YYE_03507</name>
</gene>
<evidence type="ECO:0000313" key="6">
    <source>
        <dbReference type="EMBL" id="VEV55388.1"/>
    </source>
</evidence>
<comment type="similarity">
    <text evidence="4">Belongs to the COX19 family.</text>
</comment>
<evidence type="ECO:0000313" key="8">
    <source>
        <dbReference type="Proteomes" id="UP000290582"/>
    </source>
</evidence>
<dbReference type="VEuPathDB" id="PlasmoDB:PVVCY_0600100"/>
<name>A0A081ICK3_PLAVN</name>
<comment type="subcellular location">
    <subcellularLocation>
        <location evidence="1">Cytoplasm</location>
    </subcellularLocation>
</comment>
<evidence type="ECO:0000256" key="2">
    <source>
        <dbReference type="ARBA" id="ARBA00022490"/>
    </source>
</evidence>
<dbReference type="EMBL" id="LR215062">
    <property type="protein sequence ID" value="VEV55388.1"/>
    <property type="molecule type" value="Genomic_DNA"/>
</dbReference>
<dbReference type="PANTHER" id="PTHR21107">
    <property type="entry name" value="CYTOCHROME C OXIDASE ASSEMBLY PROTEIN COX19"/>
    <property type="match status" value="1"/>
</dbReference>
<dbReference type="KEGG" id="pvv:PVVCY_0600100"/>
<sequence length="211" mass="24776">MDTKRSIVKKPDRGSFPLDHSNECTSIKNNYLKCLKEHKNDHISCKKYSKEYFICRIDNNLLEKQDLSNLGFYENESDHESRLKNFKNVYSYNAYKERMEASKEKNKMKEYNDAKFDNKKNIIYHAKDIENKDKIALKDSDGFLNLQTIKNDVSGSNNIKENIPMESNEQIAIKRKEESGYLAGKEYLQVLLEKKKNKKSFLSSLFKNSNT</sequence>
<keyword evidence="2" id="KW-0963">Cytoplasm</keyword>
<protein>
    <submittedName>
        <fullName evidence="6">Cytochrome c oxidase assembly protein COX19, putative</fullName>
    </submittedName>
</protein>
<dbReference type="PROSITE" id="PS51808">
    <property type="entry name" value="CHCH"/>
    <property type="match status" value="1"/>
</dbReference>
<dbReference type="GeneID" id="19961713"/>
<dbReference type="InterPro" id="IPR051383">
    <property type="entry name" value="COX19"/>
</dbReference>
<dbReference type="Proteomes" id="UP000030681">
    <property type="component" value="Unassembled WGS sequence"/>
</dbReference>
<dbReference type="Proteomes" id="UP000290582">
    <property type="component" value="Chromosome PVVCY_06"/>
</dbReference>
<evidence type="ECO:0000256" key="1">
    <source>
        <dbReference type="ARBA" id="ARBA00004496"/>
    </source>
</evidence>
<dbReference type="PANTHER" id="PTHR21107:SF2">
    <property type="entry name" value="CYTOCHROME C OXIDASE ASSEMBLY PROTEIN COX19"/>
    <property type="match status" value="1"/>
</dbReference>